<dbReference type="GO" id="GO:0006631">
    <property type="term" value="P:fatty acid metabolic process"/>
    <property type="evidence" value="ECO:0007669"/>
    <property type="project" value="TreeGrafter"/>
</dbReference>
<keyword evidence="5" id="KW-1185">Reference proteome</keyword>
<dbReference type="Proteomes" id="UP000582837">
    <property type="component" value="Unassembled WGS sequence"/>
</dbReference>
<dbReference type="EMBL" id="JACHIA010000005">
    <property type="protein sequence ID" value="MBB6070767.1"/>
    <property type="molecule type" value="Genomic_DNA"/>
</dbReference>
<dbReference type="Pfam" id="PF00501">
    <property type="entry name" value="AMP-binding"/>
    <property type="match status" value="1"/>
</dbReference>
<dbReference type="Gene3D" id="3.40.50.12780">
    <property type="entry name" value="N-terminal domain of ligase-like"/>
    <property type="match status" value="1"/>
</dbReference>
<dbReference type="SUPFAM" id="SSF56801">
    <property type="entry name" value="Acetyl-CoA synthetase-like"/>
    <property type="match status" value="1"/>
</dbReference>
<comment type="caution">
    <text evidence="4">The sequence shown here is derived from an EMBL/GenBank/DDBJ whole genome shotgun (WGS) entry which is preliminary data.</text>
</comment>
<dbReference type="InterPro" id="IPR045851">
    <property type="entry name" value="AMP-bd_C_sf"/>
</dbReference>
<evidence type="ECO:0000259" key="3">
    <source>
        <dbReference type="Pfam" id="PF13193"/>
    </source>
</evidence>
<evidence type="ECO:0000313" key="5">
    <source>
        <dbReference type="Proteomes" id="UP000582837"/>
    </source>
</evidence>
<protein>
    <submittedName>
        <fullName evidence="4">Malonyl-CoA/methylmalonyl-CoA synthetase</fullName>
        <ecNumber evidence="4">6.2.1.-</ecNumber>
    </submittedName>
</protein>
<evidence type="ECO:0000256" key="1">
    <source>
        <dbReference type="ARBA" id="ARBA00006432"/>
    </source>
</evidence>
<dbReference type="InterPro" id="IPR020845">
    <property type="entry name" value="AMP-binding_CS"/>
</dbReference>
<evidence type="ECO:0000259" key="2">
    <source>
        <dbReference type="Pfam" id="PF00501"/>
    </source>
</evidence>
<dbReference type="EC" id="6.2.1.-" evidence="4"/>
<comment type="similarity">
    <text evidence="1">Belongs to the ATP-dependent AMP-binding enzyme family.</text>
</comment>
<dbReference type="PANTHER" id="PTHR43201">
    <property type="entry name" value="ACYL-COA SYNTHETASE"/>
    <property type="match status" value="1"/>
</dbReference>
<organism evidence="4 5">
    <name type="scientific">Longimicrobium terrae</name>
    <dbReference type="NCBI Taxonomy" id="1639882"/>
    <lineage>
        <taxon>Bacteria</taxon>
        <taxon>Pseudomonadati</taxon>
        <taxon>Gemmatimonadota</taxon>
        <taxon>Longimicrobiia</taxon>
        <taxon>Longimicrobiales</taxon>
        <taxon>Longimicrobiaceae</taxon>
        <taxon>Longimicrobium</taxon>
    </lineage>
</organism>
<dbReference type="Gene3D" id="3.30.300.30">
    <property type="match status" value="1"/>
</dbReference>
<feature type="domain" description="AMP-binding enzyme C-terminal" evidence="3">
    <location>
        <begin position="412"/>
        <end position="488"/>
    </location>
</feature>
<evidence type="ECO:0000313" key="4">
    <source>
        <dbReference type="EMBL" id="MBB6070767.1"/>
    </source>
</evidence>
<proteinExistence type="inferred from homology"/>
<dbReference type="GO" id="GO:0031956">
    <property type="term" value="F:medium-chain fatty acid-CoA ligase activity"/>
    <property type="evidence" value="ECO:0007669"/>
    <property type="project" value="TreeGrafter"/>
</dbReference>
<dbReference type="AlphaFoldDB" id="A0A841GYE4"/>
<feature type="domain" description="AMP-dependent synthetase/ligase" evidence="2">
    <location>
        <begin position="11"/>
        <end position="362"/>
    </location>
</feature>
<keyword evidence="4" id="KW-0436">Ligase</keyword>
<dbReference type="InterPro" id="IPR025110">
    <property type="entry name" value="AMP-bd_C"/>
</dbReference>
<reference evidence="4 5" key="1">
    <citation type="submission" date="2020-08" db="EMBL/GenBank/DDBJ databases">
        <title>Genomic Encyclopedia of Type Strains, Phase IV (KMG-IV): sequencing the most valuable type-strain genomes for metagenomic binning, comparative biology and taxonomic classification.</title>
        <authorList>
            <person name="Goeker M."/>
        </authorList>
    </citation>
    <scope>NUCLEOTIDE SEQUENCE [LARGE SCALE GENOMIC DNA]</scope>
    <source>
        <strain evidence="4 5">DSM 29007</strain>
    </source>
</reference>
<dbReference type="PANTHER" id="PTHR43201:SF8">
    <property type="entry name" value="ACYL-COA SYNTHETASE FAMILY MEMBER 3"/>
    <property type="match status" value="1"/>
</dbReference>
<dbReference type="InterPro" id="IPR000873">
    <property type="entry name" value="AMP-dep_synth/lig_dom"/>
</dbReference>
<dbReference type="Pfam" id="PF13193">
    <property type="entry name" value="AMP-binding_C"/>
    <property type="match status" value="1"/>
</dbReference>
<dbReference type="InterPro" id="IPR042099">
    <property type="entry name" value="ANL_N_sf"/>
</dbReference>
<name>A0A841GYE4_9BACT</name>
<sequence length="501" mass="54482">MTENASPPIVQRAAGFADRIAVVAENGTLTYADLLDASARVAAALLDGRPSLDGARVAFLTPPGWEYVAVQWGVWRAGGVAVPLAVSHPEVELEYVVRDADAEAVIVHAEFSDVLRPVAERAERRFLSVEDALAAAPVPMPDVAADGAAMIIYTSGTTGRPKGVVSTHANLRAQVTTLVDAWGWTADDRTLLILPLHHVHGIVNVLCCAMWAGAVCEVLPRFDADETWRTIESGRLTLLMAVPTVYRRLITAFDAADEQRRERMAAGCRGMRLMVSGSAALPVQMLERWREISGHTLLERYGMTEIGMALSNPLHGERRPGSVGVPLPSVDTRVVDDEGVPVDAGTPGDLEIRGPSVFGEYWRRPEATAEAFRDGWFRSGDVAVVEDGYYRLLGRRSVDIIKTGGFKVSALEIEEVLREHPSIGECAVVGMEDEEWGERVCVAVEAAGAEGVPPLAELQAWARQRLAPYKLPRDLRVVDALPRNAMGKVMKPEVAKFFAQR</sequence>
<accession>A0A841GYE4</accession>
<dbReference type="CDD" id="cd05941">
    <property type="entry name" value="MCS"/>
    <property type="match status" value="1"/>
</dbReference>
<dbReference type="RefSeq" id="WP_170034687.1">
    <property type="nucleotide sequence ID" value="NZ_JABDTL010000001.1"/>
</dbReference>
<gene>
    <name evidence="4" type="ORF">HNQ61_002388</name>
</gene>
<dbReference type="PROSITE" id="PS00455">
    <property type="entry name" value="AMP_BINDING"/>
    <property type="match status" value="1"/>
</dbReference>